<protein>
    <submittedName>
        <fullName evidence="1">Uncharacterized protein</fullName>
    </submittedName>
</protein>
<dbReference type="EMBL" id="CM056819">
    <property type="protein sequence ID" value="KAJ8624423.1"/>
    <property type="molecule type" value="Genomic_DNA"/>
</dbReference>
<keyword evidence="2" id="KW-1185">Reference proteome</keyword>
<comment type="caution">
    <text evidence="1">The sequence shown here is derived from an EMBL/GenBank/DDBJ whole genome shotgun (WGS) entry which is preliminary data.</text>
</comment>
<gene>
    <name evidence="1" type="ORF">MRB53_032953</name>
</gene>
<accession>A0ACC2KTJ5</accession>
<dbReference type="Proteomes" id="UP001234297">
    <property type="component" value="Chromosome 11"/>
</dbReference>
<proteinExistence type="predicted"/>
<reference evidence="1 2" key="1">
    <citation type="journal article" date="2022" name="Hortic Res">
        <title>A haplotype resolved chromosomal level avocado genome allows analysis of novel avocado genes.</title>
        <authorList>
            <person name="Nath O."/>
            <person name="Fletcher S.J."/>
            <person name="Hayward A."/>
            <person name="Shaw L.M."/>
            <person name="Masouleh A.K."/>
            <person name="Furtado A."/>
            <person name="Henry R.J."/>
            <person name="Mitter N."/>
        </authorList>
    </citation>
    <scope>NUCLEOTIDE SEQUENCE [LARGE SCALE GENOMIC DNA]</scope>
    <source>
        <strain evidence="2">cv. Hass</strain>
    </source>
</reference>
<organism evidence="1 2">
    <name type="scientific">Persea americana</name>
    <name type="common">Avocado</name>
    <dbReference type="NCBI Taxonomy" id="3435"/>
    <lineage>
        <taxon>Eukaryota</taxon>
        <taxon>Viridiplantae</taxon>
        <taxon>Streptophyta</taxon>
        <taxon>Embryophyta</taxon>
        <taxon>Tracheophyta</taxon>
        <taxon>Spermatophyta</taxon>
        <taxon>Magnoliopsida</taxon>
        <taxon>Magnoliidae</taxon>
        <taxon>Laurales</taxon>
        <taxon>Lauraceae</taxon>
        <taxon>Persea</taxon>
    </lineage>
</organism>
<evidence type="ECO:0000313" key="1">
    <source>
        <dbReference type="EMBL" id="KAJ8624423.1"/>
    </source>
</evidence>
<evidence type="ECO:0000313" key="2">
    <source>
        <dbReference type="Proteomes" id="UP001234297"/>
    </source>
</evidence>
<sequence length="170" mass="19248">MEWCSVVGLRGEEWIIAALSGFTANGDHFGSFDRASERWSGSFEASSSESQRKEWRGLPNGKKHTKIRSISRFFLFTEKKRGKTARHLPFLLPSDDEIPPLQRQSSSPQICFAVSLDPPHFRSPSSSLVIFDKSLLPPRICLAASPSPTYFKSVLPRDRILHTSYLLHRC</sequence>
<name>A0ACC2KTJ5_PERAE</name>